<keyword evidence="3" id="KW-1185">Reference proteome</keyword>
<evidence type="ECO:0000256" key="1">
    <source>
        <dbReference type="SAM" id="MobiDB-lite"/>
    </source>
</evidence>
<proteinExistence type="predicted"/>
<dbReference type="AlphaFoldDB" id="A0A835CUH6"/>
<dbReference type="OrthoDB" id="7701087at2759"/>
<feature type="region of interest" description="Disordered" evidence="1">
    <location>
        <begin position="629"/>
        <end position="655"/>
    </location>
</feature>
<organism evidence="2 3">
    <name type="scientific">Aphidius gifuensis</name>
    <name type="common">Parasitoid wasp</name>
    <dbReference type="NCBI Taxonomy" id="684658"/>
    <lineage>
        <taxon>Eukaryota</taxon>
        <taxon>Metazoa</taxon>
        <taxon>Ecdysozoa</taxon>
        <taxon>Arthropoda</taxon>
        <taxon>Hexapoda</taxon>
        <taxon>Insecta</taxon>
        <taxon>Pterygota</taxon>
        <taxon>Neoptera</taxon>
        <taxon>Endopterygota</taxon>
        <taxon>Hymenoptera</taxon>
        <taxon>Apocrita</taxon>
        <taxon>Ichneumonoidea</taxon>
        <taxon>Braconidae</taxon>
        <taxon>Aphidiinae</taxon>
        <taxon>Aphidius</taxon>
    </lineage>
</organism>
<feature type="compositionally biased region" description="Low complexity" evidence="1">
    <location>
        <begin position="554"/>
        <end position="563"/>
    </location>
</feature>
<feature type="compositionally biased region" description="Low complexity" evidence="1">
    <location>
        <begin position="455"/>
        <end position="481"/>
    </location>
</feature>
<sequence length="945" mass="105896">MTEPQNRQVFKRKYKTWKYNNDNPIPYRTRLTYTSHPEITCVIDGMNNFEYQNDPVSLPAVNEDSFEVISDDSSDSPDNSYNNDYYENILMNDEGIDRRIEPVELSFENLREFMNDDPLYDISDEEDNIDDTVIDNLDLNSIKSGFVYSGCKMTTDEANNNFRRKDQKAKTDLDTFCNSSRSRNQDIEILKVLSMPPPIVPVVDCQVDVTNMKLIKSQAVCGGDIEYLKENRQLTNLSGCSTIGYYNTDITNCSQTVALNQQTTEKKQENEITQQRPPMLSTPPEPISTRIKKLQAPTTASELISTLSIALPAKTAPRPLTALTSPPPPRPLQAPIQQEHAHPELIIQQEPVHNSTTMLTATTENTTTASGTWDTTRTTKTASTTNTNSTASKNSAKTTDSTNITTATKATASTNTTRACASRTYNTTRTCTTATTTNARATTENTTTASGTWDTTRTTKTASTTNTNSTASKNSAKTTDSTNITTATKATASTNTTRACASELIIQQEPVQQLQQPMLEPQQKIPQQPLVLGIQQELQKQQVQPTPIALPAKTAPRPLTALTSPPPPRPLQAPIQQEHAHPELIIQQEPVQQLQQPMLEPQQKIPQQPLVLGIQQELQKQQVQPTPIALPAKTAPRPLTALTSPPPPRPLQAPIQQEHAHPELIIQQEPVQQLQQPMLEPQQPLVLGIQQELQKQQVQPTPTQQDEIPQYPPALEIQEEIPQQQEQPTPTPTQQEEIPQYPPALEIQEELPQQHEQPIPEPQREIPQHPLALGIQEELPQQHEQPIPEPQREMGQHNEVEIIVENVNFPAEPQHESQLYGQNYDRDTMVHIGNQIYCRQTTILEVQGNKQSGTSIARRMIDGVFRPEEITRLNCTLTGQRSRILGRNNPGPPATHLHIRARDTIIKWSMTVAHQAGLPLQNKKEYMSSLTDKIGSVKRMYRDRN</sequence>
<evidence type="ECO:0000313" key="3">
    <source>
        <dbReference type="Proteomes" id="UP000639338"/>
    </source>
</evidence>
<gene>
    <name evidence="2" type="ORF">HCN44_011060</name>
</gene>
<protein>
    <submittedName>
        <fullName evidence="2">Uncharacterized protein</fullName>
    </submittedName>
</protein>
<name>A0A835CUH6_APHGI</name>
<feature type="region of interest" description="Disordered" evidence="1">
    <location>
        <begin position="365"/>
        <end position="401"/>
    </location>
</feature>
<reference evidence="2 3" key="1">
    <citation type="submission" date="2020-08" db="EMBL/GenBank/DDBJ databases">
        <title>Aphidius gifuensis genome sequencing and assembly.</title>
        <authorList>
            <person name="Du Z."/>
        </authorList>
    </citation>
    <scope>NUCLEOTIDE SEQUENCE [LARGE SCALE GENOMIC DNA]</scope>
    <source>
        <strain evidence="2">YNYX2018</strain>
        <tissue evidence="2">Adults</tissue>
    </source>
</reference>
<comment type="caution">
    <text evidence="2">The sequence shown here is derived from an EMBL/GenBank/DDBJ whole genome shotgun (WGS) entry which is preliminary data.</text>
</comment>
<dbReference type="Proteomes" id="UP000639338">
    <property type="component" value="Unassembled WGS sequence"/>
</dbReference>
<feature type="region of interest" description="Disordered" evidence="1">
    <location>
        <begin position="443"/>
        <end position="481"/>
    </location>
</feature>
<feature type="region of interest" description="Disordered" evidence="1">
    <location>
        <begin position="549"/>
        <end position="575"/>
    </location>
</feature>
<evidence type="ECO:0000313" key="2">
    <source>
        <dbReference type="EMBL" id="KAF7996154.1"/>
    </source>
</evidence>
<feature type="compositionally biased region" description="Low complexity" evidence="1">
    <location>
        <begin position="634"/>
        <end position="643"/>
    </location>
</feature>
<accession>A0A835CUH6</accession>
<dbReference type="EMBL" id="JACMRX010000002">
    <property type="protein sequence ID" value="KAF7996154.1"/>
    <property type="molecule type" value="Genomic_DNA"/>
</dbReference>